<dbReference type="PANTHER" id="PTHR22763">
    <property type="entry name" value="RING ZINC FINGER PROTEIN"/>
    <property type="match status" value="1"/>
</dbReference>
<dbReference type="GO" id="GO:0008270">
    <property type="term" value="F:zinc ion binding"/>
    <property type="evidence" value="ECO:0007669"/>
    <property type="project" value="UniProtKB-KW"/>
</dbReference>
<reference evidence="7" key="1">
    <citation type="submission" date="2021-12" db="EMBL/GenBank/DDBJ databases">
        <title>Prjna785345.</title>
        <authorList>
            <person name="Rujirawat T."/>
            <person name="Krajaejun T."/>
        </authorList>
    </citation>
    <scope>NUCLEOTIDE SEQUENCE</scope>
    <source>
        <strain evidence="7">Pi057C3</strain>
    </source>
</reference>
<dbReference type="InterPro" id="IPR050731">
    <property type="entry name" value="HRD1_E3_ubiq-ligases"/>
</dbReference>
<dbReference type="GO" id="GO:0012505">
    <property type="term" value="C:endomembrane system"/>
    <property type="evidence" value="ECO:0007669"/>
    <property type="project" value="TreeGrafter"/>
</dbReference>
<dbReference type="PROSITE" id="PS50089">
    <property type="entry name" value="ZF_RING_2"/>
    <property type="match status" value="1"/>
</dbReference>
<dbReference type="GO" id="GO:0061630">
    <property type="term" value="F:ubiquitin protein ligase activity"/>
    <property type="evidence" value="ECO:0007669"/>
    <property type="project" value="TreeGrafter"/>
</dbReference>
<dbReference type="InterPro" id="IPR001841">
    <property type="entry name" value="Znf_RING"/>
</dbReference>
<dbReference type="Pfam" id="PF13639">
    <property type="entry name" value="zf-RING_2"/>
    <property type="match status" value="1"/>
</dbReference>
<evidence type="ECO:0000256" key="4">
    <source>
        <dbReference type="PROSITE-ProRule" id="PRU00175"/>
    </source>
</evidence>
<organism evidence="7 8">
    <name type="scientific">Pythium insidiosum</name>
    <name type="common">Pythiosis disease agent</name>
    <dbReference type="NCBI Taxonomy" id="114742"/>
    <lineage>
        <taxon>Eukaryota</taxon>
        <taxon>Sar</taxon>
        <taxon>Stramenopiles</taxon>
        <taxon>Oomycota</taxon>
        <taxon>Peronosporomycetes</taxon>
        <taxon>Pythiales</taxon>
        <taxon>Pythiaceae</taxon>
        <taxon>Pythium</taxon>
    </lineage>
</organism>
<evidence type="ECO:0000256" key="1">
    <source>
        <dbReference type="ARBA" id="ARBA00022723"/>
    </source>
</evidence>
<proteinExistence type="predicted"/>
<keyword evidence="3" id="KW-0862">Zinc</keyword>
<gene>
    <name evidence="7" type="ORF">P43SY_004178</name>
</gene>
<dbReference type="GO" id="GO:0043161">
    <property type="term" value="P:proteasome-mediated ubiquitin-dependent protein catabolic process"/>
    <property type="evidence" value="ECO:0007669"/>
    <property type="project" value="TreeGrafter"/>
</dbReference>
<feature type="domain" description="RING-type" evidence="6">
    <location>
        <begin position="74"/>
        <end position="114"/>
    </location>
</feature>
<keyword evidence="8" id="KW-1185">Reference proteome</keyword>
<feature type="region of interest" description="Disordered" evidence="5">
    <location>
        <begin position="197"/>
        <end position="254"/>
    </location>
</feature>
<protein>
    <recommendedName>
        <fullName evidence="6">RING-type domain-containing protein</fullName>
    </recommendedName>
</protein>
<dbReference type="InterPro" id="IPR013083">
    <property type="entry name" value="Znf_RING/FYVE/PHD"/>
</dbReference>
<evidence type="ECO:0000256" key="5">
    <source>
        <dbReference type="SAM" id="MobiDB-lite"/>
    </source>
</evidence>
<comment type="caution">
    <text evidence="7">The sequence shown here is derived from an EMBL/GenBank/DDBJ whole genome shotgun (WGS) entry which is preliminary data.</text>
</comment>
<evidence type="ECO:0000256" key="2">
    <source>
        <dbReference type="ARBA" id="ARBA00022771"/>
    </source>
</evidence>
<dbReference type="Proteomes" id="UP001209570">
    <property type="component" value="Unassembled WGS sequence"/>
</dbReference>
<evidence type="ECO:0000313" key="7">
    <source>
        <dbReference type="EMBL" id="KAJ0393077.1"/>
    </source>
</evidence>
<accession>A0AAD5LBU1</accession>
<name>A0AAD5LBU1_PYTIN</name>
<dbReference type="EMBL" id="JAKCXM010000534">
    <property type="protein sequence ID" value="KAJ0393077.1"/>
    <property type="molecule type" value="Genomic_DNA"/>
</dbReference>
<evidence type="ECO:0000259" key="6">
    <source>
        <dbReference type="PROSITE" id="PS50089"/>
    </source>
</evidence>
<dbReference type="AlphaFoldDB" id="A0AAD5LBU1"/>
<keyword evidence="1" id="KW-0479">Metal-binding</keyword>
<evidence type="ECO:0000256" key="3">
    <source>
        <dbReference type="ARBA" id="ARBA00022833"/>
    </source>
</evidence>
<feature type="compositionally biased region" description="Basic and acidic residues" evidence="5">
    <location>
        <begin position="217"/>
        <end position="226"/>
    </location>
</feature>
<evidence type="ECO:0000313" key="8">
    <source>
        <dbReference type="Proteomes" id="UP001209570"/>
    </source>
</evidence>
<dbReference type="Gene3D" id="3.30.40.10">
    <property type="entry name" value="Zinc/RING finger domain, C3HC4 (zinc finger)"/>
    <property type="match status" value="1"/>
</dbReference>
<dbReference type="SMART" id="SM00184">
    <property type="entry name" value="RING"/>
    <property type="match status" value="1"/>
</dbReference>
<sequence>MEITVRVEVQYLAPDHAVMRDVLEMFRRPMWVRFVMRYVSPRLKSASPADRSVIQAMRTEWLKKQQDAASEVECVICMNENTSPDHVHLPCGHDFHFDCLHSWLEVRSTCPICRFQFPKAFTGTYAVDSVESMVLLNEHHLGLSRHDLMWMDVGQQEVRAVVNVTLSRIVRDVGDSDEYPCELTARLMHVNGETFSERDLEAPTPRIQWHPAVQDGRSNDSEERQSQRPRRQMNNDSESSDRSDRNAKRPRGPT</sequence>
<keyword evidence="2 4" id="KW-0863">Zinc-finger</keyword>
<dbReference type="SUPFAM" id="SSF57850">
    <property type="entry name" value="RING/U-box"/>
    <property type="match status" value="1"/>
</dbReference>